<proteinExistence type="predicted"/>
<name>K9VCK5_9CYAN</name>
<keyword evidence="2" id="KW-1185">Reference proteome</keyword>
<accession>K9VCK5</accession>
<sequence>MRKPFYKNKITGNYGVREGQVWSNQSSYLKLRLVSAVGGMIELSHQHENVTTQNLV</sequence>
<gene>
    <name evidence="1" type="ORF">Osc7112_0361</name>
</gene>
<protein>
    <submittedName>
        <fullName evidence="1">Uncharacterized protein</fullName>
    </submittedName>
</protein>
<dbReference type="HOGENOM" id="CLU_3009941_0_0_3"/>
<reference evidence="1 2" key="1">
    <citation type="submission" date="2012-05" db="EMBL/GenBank/DDBJ databases">
        <title>Finished chromosome of genome of Oscillatoria sp. PCC 7112.</title>
        <authorList>
            <consortium name="US DOE Joint Genome Institute"/>
            <person name="Gugger M."/>
            <person name="Coursin T."/>
            <person name="Rippka R."/>
            <person name="Tandeau De Marsac N."/>
            <person name="Huntemann M."/>
            <person name="Wei C.-L."/>
            <person name="Han J."/>
            <person name="Detter J.C."/>
            <person name="Han C."/>
            <person name="Tapia R."/>
            <person name="Davenport K."/>
            <person name="Daligault H."/>
            <person name="Erkkila T."/>
            <person name="Gu W."/>
            <person name="Munk A.C.C."/>
            <person name="Teshima H."/>
            <person name="Xu Y."/>
            <person name="Chain P."/>
            <person name="Chen A."/>
            <person name="Krypides N."/>
            <person name="Mavromatis K."/>
            <person name="Markowitz V."/>
            <person name="Szeto E."/>
            <person name="Ivanova N."/>
            <person name="Mikhailova N."/>
            <person name="Ovchinnikova G."/>
            <person name="Pagani I."/>
            <person name="Pati A."/>
            <person name="Goodwin L."/>
            <person name="Peters L."/>
            <person name="Pitluck S."/>
            <person name="Woyke T."/>
            <person name="Kerfeld C."/>
        </authorList>
    </citation>
    <scope>NUCLEOTIDE SEQUENCE [LARGE SCALE GENOMIC DNA]</scope>
    <source>
        <strain evidence="1 2">PCC 7112</strain>
    </source>
</reference>
<organism evidence="1 2">
    <name type="scientific">Phormidium nigroviride PCC 7112</name>
    <dbReference type="NCBI Taxonomy" id="179408"/>
    <lineage>
        <taxon>Bacteria</taxon>
        <taxon>Bacillati</taxon>
        <taxon>Cyanobacteriota</taxon>
        <taxon>Cyanophyceae</taxon>
        <taxon>Oscillatoriophycideae</taxon>
        <taxon>Oscillatoriales</taxon>
        <taxon>Oscillatoriaceae</taxon>
        <taxon>Phormidium</taxon>
    </lineage>
</organism>
<dbReference type="AlphaFoldDB" id="K9VCK5"/>
<dbReference type="EMBL" id="CP003614">
    <property type="protein sequence ID" value="AFZ04980.1"/>
    <property type="molecule type" value="Genomic_DNA"/>
</dbReference>
<dbReference type="KEGG" id="oni:Osc7112_0361"/>
<evidence type="ECO:0000313" key="2">
    <source>
        <dbReference type="Proteomes" id="UP000010478"/>
    </source>
</evidence>
<dbReference type="Proteomes" id="UP000010478">
    <property type="component" value="Chromosome"/>
</dbReference>
<evidence type="ECO:0000313" key="1">
    <source>
        <dbReference type="EMBL" id="AFZ04980.1"/>
    </source>
</evidence>